<protein>
    <submittedName>
        <fullName evidence="9">Lipoprotein-anchoring transpeptidase ErfK/SrfK</fullName>
    </submittedName>
</protein>
<name>A0A8J7GNP3_9ACTN</name>
<evidence type="ECO:0000256" key="7">
    <source>
        <dbReference type="SAM" id="Phobius"/>
    </source>
</evidence>
<evidence type="ECO:0000256" key="1">
    <source>
        <dbReference type="ARBA" id="ARBA00004752"/>
    </source>
</evidence>
<dbReference type="PANTHER" id="PTHR30582">
    <property type="entry name" value="L,D-TRANSPEPTIDASE"/>
    <property type="match status" value="1"/>
</dbReference>
<organism evidence="9 10">
    <name type="scientific">Longispora fulva</name>
    <dbReference type="NCBI Taxonomy" id="619741"/>
    <lineage>
        <taxon>Bacteria</taxon>
        <taxon>Bacillati</taxon>
        <taxon>Actinomycetota</taxon>
        <taxon>Actinomycetes</taxon>
        <taxon>Micromonosporales</taxon>
        <taxon>Micromonosporaceae</taxon>
        <taxon>Longispora</taxon>
    </lineage>
</organism>
<feature type="domain" description="L,D-TPase catalytic" evidence="8">
    <location>
        <begin position="165"/>
        <end position="283"/>
    </location>
</feature>
<comment type="pathway">
    <text evidence="1 6">Cell wall biogenesis; peptidoglycan biosynthesis.</text>
</comment>
<accession>A0A8J7GNP3</accession>
<sequence>MHRIREIVGYVACGLVPVLFVAGALVFDQVTPPARPAKVAPAPAIAQAAAESGPAPIPARPVTAQELAALVEITTWTTVPGAPPDTDSQAVTGGGVVHNREPIPVYAAPGGPPIGRLPDKQAANDTWLPIVTEQLGWIRVLLPSRPNGSTGWVTASDVQVARTPYLVRVHLDALTVEVIRDGQPFGTWPISPGKDSTPTPRGRTFVLAAITDPKQSYSPVILPLGAHSDVLTEFAGGVATVALHTWPTESVMGTRASHGCVRIPDAAMKALLSAPLGTLVIID</sequence>
<keyword evidence="5 6" id="KW-0961">Cell wall biogenesis/degradation</keyword>
<dbReference type="InterPro" id="IPR005490">
    <property type="entry name" value="LD_TPept_cat_dom"/>
</dbReference>
<evidence type="ECO:0000313" key="9">
    <source>
        <dbReference type="EMBL" id="MBG6140512.1"/>
    </source>
</evidence>
<keyword evidence="7" id="KW-0472">Membrane</keyword>
<dbReference type="EMBL" id="JADOUF010000001">
    <property type="protein sequence ID" value="MBG6140512.1"/>
    <property type="molecule type" value="Genomic_DNA"/>
</dbReference>
<dbReference type="CDD" id="cd16913">
    <property type="entry name" value="YkuD_like"/>
    <property type="match status" value="1"/>
</dbReference>
<dbReference type="RefSeq" id="WP_231400569.1">
    <property type="nucleotide sequence ID" value="NZ_JBHTLE010000001.1"/>
</dbReference>
<comment type="caution">
    <text evidence="9">The sequence shown here is derived from an EMBL/GenBank/DDBJ whole genome shotgun (WGS) entry which is preliminary data.</text>
</comment>
<evidence type="ECO:0000313" key="10">
    <source>
        <dbReference type="Proteomes" id="UP000622552"/>
    </source>
</evidence>
<dbReference type="Gene3D" id="2.40.440.10">
    <property type="entry name" value="L,D-transpeptidase catalytic domain-like"/>
    <property type="match status" value="1"/>
</dbReference>
<reference evidence="9" key="1">
    <citation type="submission" date="2020-11" db="EMBL/GenBank/DDBJ databases">
        <title>Sequencing the genomes of 1000 actinobacteria strains.</title>
        <authorList>
            <person name="Klenk H.-P."/>
        </authorList>
    </citation>
    <scope>NUCLEOTIDE SEQUENCE</scope>
    <source>
        <strain evidence="9">DSM 45356</strain>
    </source>
</reference>
<proteinExistence type="predicted"/>
<dbReference type="GO" id="GO:0071555">
    <property type="term" value="P:cell wall organization"/>
    <property type="evidence" value="ECO:0007669"/>
    <property type="project" value="UniProtKB-UniRule"/>
</dbReference>
<evidence type="ECO:0000256" key="5">
    <source>
        <dbReference type="ARBA" id="ARBA00023316"/>
    </source>
</evidence>
<evidence type="ECO:0000256" key="4">
    <source>
        <dbReference type="ARBA" id="ARBA00022984"/>
    </source>
</evidence>
<dbReference type="Proteomes" id="UP000622552">
    <property type="component" value="Unassembled WGS sequence"/>
</dbReference>
<dbReference type="GO" id="GO:0016740">
    <property type="term" value="F:transferase activity"/>
    <property type="evidence" value="ECO:0007669"/>
    <property type="project" value="UniProtKB-KW"/>
</dbReference>
<dbReference type="UniPathway" id="UPA00219"/>
<dbReference type="GO" id="GO:0008360">
    <property type="term" value="P:regulation of cell shape"/>
    <property type="evidence" value="ECO:0007669"/>
    <property type="project" value="UniProtKB-UniRule"/>
</dbReference>
<dbReference type="GO" id="GO:0005576">
    <property type="term" value="C:extracellular region"/>
    <property type="evidence" value="ECO:0007669"/>
    <property type="project" value="TreeGrafter"/>
</dbReference>
<dbReference type="InterPro" id="IPR038063">
    <property type="entry name" value="Transpep_catalytic_dom"/>
</dbReference>
<evidence type="ECO:0000259" key="8">
    <source>
        <dbReference type="PROSITE" id="PS52029"/>
    </source>
</evidence>
<evidence type="ECO:0000256" key="3">
    <source>
        <dbReference type="ARBA" id="ARBA00022960"/>
    </source>
</evidence>
<gene>
    <name evidence="9" type="ORF">IW245_006706</name>
</gene>
<keyword evidence="2" id="KW-0808">Transferase</keyword>
<dbReference type="InterPro" id="IPR050979">
    <property type="entry name" value="LD-transpeptidase"/>
</dbReference>
<dbReference type="PROSITE" id="PS52029">
    <property type="entry name" value="LD_TPASE"/>
    <property type="match status" value="1"/>
</dbReference>
<keyword evidence="7" id="KW-0812">Transmembrane</keyword>
<dbReference type="SUPFAM" id="SSF141523">
    <property type="entry name" value="L,D-transpeptidase catalytic domain-like"/>
    <property type="match status" value="1"/>
</dbReference>
<keyword evidence="4 6" id="KW-0573">Peptidoglycan synthesis</keyword>
<keyword evidence="9" id="KW-0449">Lipoprotein</keyword>
<keyword evidence="10" id="KW-1185">Reference proteome</keyword>
<evidence type="ECO:0000256" key="2">
    <source>
        <dbReference type="ARBA" id="ARBA00022679"/>
    </source>
</evidence>
<keyword evidence="3 6" id="KW-0133">Cell shape</keyword>
<feature type="active site" description="Proton donor/acceptor" evidence="6">
    <location>
        <position position="244"/>
    </location>
</feature>
<keyword evidence="7" id="KW-1133">Transmembrane helix</keyword>
<feature type="transmembrane region" description="Helical" evidence="7">
    <location>
        <begin position="7"/>
        <end position="27"/>
    </location>
</feature>
<evidence type="ECO:0000256" key="6">
    <source>
        <dbReference type="PROSITE-ProRule" id="PRU01373"/>
    </source>
</evidence>
<dbReference type="GO" id="GO:0071972">
    <property type="term" value="F:peptidoglycan L,D-transpeptidase activity"/>
    <property type="evidence" value="ECO:0007669"/>
    <property type="project" value="TreeGrafter"/>
</dbReference>
<dbReference type="AlphaFoldDB" id="A0A8J7GNP3"/>
<dbReference type="GO" id="GO:0018104">
    <property type="term" value="P:peptidoglycan-protein cross-linking"/>
    <property type="evidence" value="ECO:0007669"/>
    <property type="project" value="TreeGrafter"/>
</dbReference>
<dbReference type="PANTHER" id="PTHR30582:SF2">
    <property type="entry name" value="L,D-TRANSPEPTIDASE YCIB-RELATED"/>
    <property type="match status" value="1"/>
</dbReference>
<dbReference type="Pfam" id="PF03734">
    <property type="entry name" value="YkuD"/>
    <property type="match status" value="1"/>
</dbReference>
<feature type="active site" description="Nucleophile" evidence="6">
    <location>
        <position position="260"/>
    </location>
</feature>